<evidence type="ECO:0000256" key="1">
    <source>
        <dbReference type="SAM" id="MobiDB-lite"/>
    </source>
</evidence>
<feature type="compositionally biased region" description="Low complexity" evidence="1">
    <location>
        <begin position="88"/>
        <end position="101"/>
    </location>
</feature>
<reference evidence="2" key="1">
    <citation type="submission" date="2021-02" db="EMBL/GenBank/DDBJ databases">
        <authorList>
            <person name="Dougan E. K."/>
            <person name="Rhodes N."/>
            <person name="Thang M."/>
            <person name="Chan C."/>
        </authorList>
    </citation>
    <scope>NUCLEOTIDE SEQUENCE</scope>
</reference>
<organism evidence="2 3">
    <name type="scientific">Polarella glacialis</name>
    <name type="common">Dinoflagellate</name>
    <dbReference type="NCBI Taxonomy" id="89957"/>
    <lineage>
        <taxon>Eukaryota</taxon>
        <taxon>Sar</taxon>
        <taxon>Alveolata</taxon>
        <taxon>Dinophyceae</taxon>
        <taxon>Suessiales</taxon>
        <taxon>Suessiaceae</taxon>
        <taxon>Polarella</taxon>
    </lineage>
</organism>
<dbReference type="AlphaFoldDB" id="A0A813FIU4"/>
<evidence type="ECO:0000313" key="3">
    <source>
        <dbReference type="Proteomes" id="UP000654075"/>
    </source>
</evidence>
<protein>
    <submittedName>
        <fullName evidence="2">Uncharacterized protein</fullName>
    </submittedName>
</protein>
<evidence type="ECO:0000313" key="2">
    <source>
        <dbReference type="EMBL" id="CAE8614125.1"/>
    </source>
</evidence>
<feature type="non-terminal residue" evidence="2">
    <location>
        <position position="1"/>
    </location>
</feature>
<gene>
    <name evidence="2" type="ORF">PGLA1383_LOCUS31856</name>
</gene>
<feature type="compositionally biased region" description="Basic and acidic residues" evidence="1">
    <location>
        <begin position="75"/>
        <end position="85"/>
    </location>
</feature>
<feature type="region of interest" description="Disordered" evidence="1">
    <location>
        <begin position="64"/>
        <end position="123"/>
    </location>
</feature>
<feature type="compositionally biased region" description="Basic and acidic residues" evidence="1">
    <location>
        <begin position="102"/>
        <end position="116"/>
    </location>
</feature>
<comment type="caution">
    <text evidence="2">The sequence shown here is derived from an EMBL/GenBank/DDBJ whole genome shotgun (WGS) entry which is preliminary data.</text>
</comment>
<sequence>VLLPQFNTFRQSGGHECHQFNPNHRRRSGRMLSSENALMASLEAFAKQQAEQAMAALDEAMASALGSHQPSLKSPPKDEFYKFEMLRSNSSRSQASTSAESSWDKSDSSPRSDKVSSPRQVHPNLHQFEMVRFEPGMPAYIRVKPCFY</sequence>
<keyword evidence="3" id="KW-1185">Reference proteome</keyword>
<name>A0A813FIU4_POLGL</name>
<dbReference type="EMBL" id="CAJNNV010025368">
    <property type="protein sequence ID" value="CAE8614125.1"/>
    <property type="molecule type" value="Genomic_DNA"/>
</dbReference>
<dbReference type="Proteomes" id="UP000654075">
    <property type="component" value="Unassembled WGS sequence"/>
</dbReference>
<accession>A0A813FIU4</accession>
<proteinExistence type="predicted"/>